<dbReference type="Gene3D" id="3.40.50.10110">
    <property type="entry name" value="DNA polymerase III subunit chi"/>
    <property type="match status" value="1"/>
</dbReference>
<dbReference type="SUPFAM" id="SSF102400">
    <property type="entry name" value="DNA polymerase III chi subunit"/>
    <property type="match status" value="1"/>
</dbReference>
<dbReference type="STRING" id="1082479.SAMN05216241_102482"/>
<protein>
    <submittedName>
        <fullName evidence="1">DNA polymerase III, chi subunit</fullName>
    </submittedName>
</protein>
<sequence length="149" mass="17132">MTEVRFYHLTRTTLEAALPQLVRKVLERDMRAVIMAGTNDRVEALTELLWAFDQASFLPHGSRKDGYPEHQPVYLTNEDTNPNGASVLFLVDGMATEQPETFQIVAELFDGGDEDAVATARQRWKQYKRQGFTLTYWQQDQQGRWHKGA</sequence>
<reference evidence="2" key="1">
    <citation type="submission" date="2016-10" db="EMBL/GenBank/DDBJ databases">
        <authorList>
            <person name="Varghese N."/>
            <person name="Submissions S."/>
        </authorList>
    </citation>
    <scope>NUCLEOTIDE SEQUENCE [LARGE SCALE GENOMIC DNA]</scope>
    <source>
        <strain evidence="2">DSM 25584</strain>
    </source>
</reference>
<dbReference type="RefSeq" id="WP_090019083.1">
    <property type="nucleotide sequence ID" value="NZ_FNCE01000002.1"/>
</dbReference>
<dbReference type="GO" id="GO:0032298">
    <property type="term" value="P:positive regulation of DNA-templated DNA replication initiation"/>
    <property type="evidence" value="ECO:0007669"/>
    <property type="project" value="TreeGrafter"/>
</dbReference>
<evidence type="ECO:0000313" key="1">
    <source>
        <dbReference type="EMBL" id="SDF82855.1"/>
    </source>
</evidence>
<dbReference type="OrthoDB" id="9795973at2"/>
<organism evidence="1 2">
    <name type="scientific">Limimonas halophila</name>
    <dbReference type="NCBI Taxonomy" id="1082479"/>
    <lineage>
        <taxon>Bacteria</taxon>
        <taxon>Pseudomonadati</taxon>
        <taxon>Pseudomonadota</taxon>
        <taxon>Alphaproteobacteria</taxon>
        <taxon>Rhodospirillales</taxon>
        <taxon>Rhodovibrionaceae</taxon>
        <taxon>Limimonas</taxon>
    </lineage>
</organism>
<dbReference type="NCBIfam" id="NF004347">
    <property type="entry name" value="PRK05728.1-4"/>
    <property type="match status" value="1"/>
</dbReference>
<dbReference type="GO" id="GO:0003887">
    <property type="term" value="F:DNA-directed DNA polymerase activity"/>
    <property type="evidence" value="ECO:0007669"/>
    <property type="project" value="InterPro"/>
</dbReference>
<dbReference type="GO" id="GO:0006260">
    <property type="term" value="P:DNA replication"/>
    <property type="evidence" value="ECO:0007669"/>
    <property type="project" value="InterPro"/>
</dbReference>
<proteinExistence type="predicted"/>
<evidence type="ECO:0000313" key="2">
    <source>
        <dbReference type="Proteomes" id="UP000199415"/>
    </source>
</evidence>
<dbReference type="PANTHER" id="PTHR38767:SF1">
    <property type="entry name" value="DNA POLYMERASE III SUBUNIT CHI"/>
    <property type="match status" value="1"/>
</dbReference>
<dbReference type="Pfam" id="PF04364">
    <property type="entry name" value="DNA_pol3_chi"/>
    <property type="match status" value="1"/>
</dbReference>
<gene>
    <name evidence="1" type="ORF">SAMN05216241_102482</name>
</gene>
<name>A0A1G7P968_9PROT</name>
<dbReference type="InterPro" id="IPR007459">
    <property type="entry name" value="DNA_pol3_chi"/>
</dbReference>
<dbReference type="InterPro" id="IPR036768">
    <property type="entry name" value="PolIII_chi_sf"/>
</dbReference>
<dbReference type="EMBL" id="FNCE01000002">
    <property type="protein sequence ID" value="SDF82855.1"/>
    <property type="molecule type" value="Genomic_DNA"/>
</dbReference>
<dbReference type="Proteomes" id="UP000199415">
    <property type="component" value="Unassembled WGS sequence"/>
</dbReference>
<dbReference type="PANTHER" id="PTHR38767">
    <property type="entry name" value="DNA POLYMERASE III SUBUNIT CHI"/>
    <property type="match status" value="1"/>
</dbReference>
<dbReference type="AlphaFoldDB" id="A0A1G7P968"/>
<accession>A0A1G7P968</accession>
<keyword evidence="2" id="KW-1185">Reference proteome</keyword>
<dbReference type="GO" id="GO:0003677">
    <property type="term" value="F:DNA binding"/>
    <property type="evidence" value="ECO:0007669"/>
    <property type="project" value="InterPro"/>
</dbReference>